<keyword evidence="10" id="KW-1185">Reference proteome</keyword>
<feature type="transmembrane region" description="Helical" evidence="7">
    <location>
        <begin position="128"/>
        <end position="146"/>
    </location>
</feature>
<sequence>MAGIPLSDDYPVRRIPVATYLLIAANVLVYLLSPMSLIAVWYGGDLLDRLCAVDVYIHRWGALPVELLGGGQVAPPSECPGADYAKTPWTSAVTSMFLHGGVAHLLGNMVYLFVFGPVVEDRLGRLRYLALYLLCGVVSVYAFALTDPAGQSPLVGASGAISAVLGAYLVVQFRSRVITLVVVFPVRLPGWALVGTYFVLQYVLYISMPPSTGGEGSVAYAAHVYGFIAGVLGGLLIHRVRWRSGTRLSDLY</sequence>
<protein>
    <submittedName>
        <fullName evidence="9">Membrane associated rhomboid family serine protease</fullName>
    </submittedName>
</protein>
<reference evidence="9 10" key="1">
    <citation type="submission" date="2020-08" db="EMBL/GenBank/DDBJ databases">
        <title>Sequencing the genomes of 1000 actinobacteria strains.</title>
        <authorList>
            <person name="Klenk H.-P."/>
        </authorList>
    </citation>
    <scope>NUCLEOTIDE SEQUENCE [LARGE SCALE GENOMIC DNA]</scope>
    <source>
        <strain evidence="9 10">DSM 44551</strain>
    </source>
</reference>
<dbReference type="GO" id="GO:0006508">
    <property type="term" value="P:proteolysis"/>
    <property type="evidence" value="ECO:0007669"/>
    <property type="project" value="UniProtKB-KW"/>
</dbReference>
<gene>
    <name evidence="9" type="ORF">HDA36_005828</name>
</gene>
<evidence type="ECO:0000313" key="10">
    <source>
        <dbReference type="Proteomes" id="UP000572635"/>
    </source>
</evidence>
<dbReference type="Pfam" id="PF01694">
    <property type="entry name" value="Rhomboid"/>
    <property type="match status" value="1"/>
</dbReference>
<dbReference type="AlphaFoldDB" id="A0A7W8QSA9"/>
<keyword evidence="5 7" id="KW-1133">Transmembrane helix</keyword>
<evidence type="ECO:0000256" key="5">
    <source>
        <dbReference type="ARBA" id="ARBA00022989"/>
    </source>
</evidence>
<accession>A0A7W8QSA9</accession>
<dbReference type="Gene3D" id="1.20.1540.10">
    <property type="entry name" value="Rhomboid-like"/>
    <property type="match status" value="1"/>
</dbReference>
<feature type="transmembrane region" description="Helical" evidence="7">
    <location>
        <begin position="152"/>
        <end position="171"/>
    </location>
</feature>
<feature type="transmembrane region" description="Helical" evidence="7">
    <location>
        <begin position="178"/>
        <end position="200"/>
    </location>
</feature>
<feature type="transmembrane region" description="Helical" evidence="7">
    <location>
        <begin position="220"/>
        <end position="237"/>
    </location>
</feature>
<dbReference type="PANTHER" id="PTHR43731">
    <property type="entry name" value="RHOMBOID PROTEASE"/>
    <property type="match status" value="1"/>
</dbReference>
<comment type="caution">
    <text evidence="9">The sequence shown here is derived from an EMBL/GenBank/DDBJ whole genome shotgun (WGS) entry which is preliminary data.</text>
</comment>
<dbReference type="RefSeq" id="WP_184398658.1">
    <property type="nucleotide sequence ID" value="NZ_BAAAJD010000027.1"/>
</dbReference>
<evidence type="ECO:0000256" key="3">
    <source>
        <dbReference type="ARBA" id="ARBA00022692"/>
    </source>
</evidence>
<dbReference type="InterPro" id="IPR050925">
    <property type="entry name" value="Rhomboid_protease_S54"/>
</dbReference>
<evidence type="ECO:0000256" key="4">
    <source>
        <dbReference type="ARBA" id="ARBA00022801"/>
    </source>
</evidence>
<keyword evidence="4" id="KW-0378">Hydrolase</keyword>
<dbReference type="InterPro" id="IPR035952">
    <property type="entry name" value="Rhomboid-like_sf"/>
</dbReference>
<feature type="domain" description="Peptidase S54 rhomboid" evidence="8">
    <location>
        <begin position="89"/>
        <end position="239"/>
    </location>
</feature>
<comment type="subcellular location">
    <subcellularLocation>
        <location evidence="1">Membrane</location>
        <topology evidence="1">Multi-pass membrane protein</topology>
    </subcellularLocation>
</comment>
<evidence type="ECO:0000256" key="2">
    <source>
        <dbReference type="ARBA" id="ARBA00009045"/>
    </source>
</evidence>
<comment type="similarity">
    <text evidence="2">Belongs to the peptidase S54 family.</text>
</comment>
<dbReference type="InterPro" id="IPR022764">
    <property type="entry name" value="Peptidase_S54_rhomboid_dom"/>
</dbReference>
<evidence type="ECO:0000256" key="7">
    <source>
        <dbReference type="SAM" id="Phobius"/>
    </source>
</evidence>
<evidence type="ECO:0000256" key="6">
    <source>
        <dbReference type="ARBA" id="ARBA00023136"/>
    </source>
</evidence>
<dbReference type="EMBL" id="JACHDB010000002">
    <property type="protein sequence ID" value="MBB5435680.1"/>
    <property type="molecule type" value="Genomic_DNA"/>
</dbReference>
<keyword evidence="9" id="KW-0645">Protease</keyword>
<dbReference type="SUPFAM" id="SSF144091">
    <property type="entry name" value="Rhomboid-like"/>
    <property type="match status" value="1"/>
</dbReference>
<feature type="transmembrane region" description="Helical" evidence="7">
    <location>
        <begin position="96"/>
        <end position="116"/>
    </location>
</feature>
<evidence type="ECO:0000313" key="9">
    <source>
        <dbReference type="EMBL" id="MBB5435680.1"/>
    </source>
</evidence>
<keyword evidence="3 7" id="KW-0812">Transmembrane</keyword>
<dbReference type="GO" id="GO:0004252">
    <property type="term" value="F:serine-type endopeptidase activity"/>
    <property type="evidence" value="ECO:0007669"/>
    <property type="project" value="InterPro"/>
</dbReference>
<evidence type="ECO:0000256" key="1">
    <source>
        <dbReference type="ARBA" id="ARBA00004141"/>
    </source>
</evidence>
<feature type="transmembrane region" description="Helical" evidence="7">
    <location>
        <begin position="20"/>
        <end position="42"/>
    </location>
</feature>
<dbReference type="Proteomes" id="UP000572635">
    <property type="component" value="Unassembled WGS sequence"/>
</dbReference>
<keyword evidence="6 7" id="KW-0472">Membrane</keyword>
<evidence type="ECO:0000259" key="8">
    <source>
        <dbReference type="Pfam" id="PF01694"/>
    </source>
</evidence>
<dbReference type="GO" id="GO:0016020">
    <property type="term" value="C:membrane"/>
    <property type="evidence" value="ECO:0007669"/>
    <property type="project" value="UniProtKB-SubCell"/>
</dbReference>
<proteinExistence type="inferred from homology"/>
<name>A0A7W8QSA9_9ACTN</name>
<organism evidence="9 10">
    <name type="scientific">Nocardiopsis composta</name>
    <dbReference type="NCBI Taxonomy" id="157465"/>
    <lineage>
        <taxon>Bacteria</taxon>
        <taxon>Bacillati</taxon>
        <taxon>Actinomycetota</taxon>
        <taxon>Actinomycetes</taxon>
        <taxon>Streptosporangiales</taxon>
        <taxon>Nocardiopsidaceae</taxon>
        <taxon>Nocardiopsis</taxon>
    </lineage>
</organism>
<dbReference type="PANTHER" id="PTHR43731:SF14">
    <property type="entry name" value="PRESENILIN-ASSOCIATED RHOMBOID-LIKE PROTEIN, MITOCHONDRIAL"/>
    <property type="match status" value="1"/>
</dbReference>